<protein>
    <submittedName>
        <fullName evidence="2">Uncharacterized protein</fullName>
    </submittedName>
</protein>
<dbReference type="RefSeq" id="WP_073992527.1">
    <property type="nucleotide sequence ID" value="NZ_FQYT01000003.1"/>
</dbReference>
<evidence type="ECO:0000313" key="2">
    <source>
        <dbReference type="EMBL" id="SHI41932.1"/>
    </source>
</evidence>
<sequence>MKYSNYIELSANYESVVDLDAEERNPNLWQEYIVHGDMQRAMEAVCQTILWEDNDKRRSFWIHGAYGTGKSYAAIVLKHLFEDSIANIDSFLNKPSLAEYRKRFIKIREKGDFLVVWTSGATDIKSGTHLMMEMEVKIKEKLAEKFGGKAYYGTSSLINAAKDAINDKSINWEYLFTDLLYGLSDQYSDIEEFQQAVLDGDSDAIHLVKRICDDNHRNMFTGVVDRFEEWIKDIIAGNGLQETGIVFIWDEFTGFLRDCGDDNVLQRLSEFCKSVDKDGKTKQNAPFFMCLIVHHDPTWVSELGEETYERILHRYHKLEFHITESAAYDLIGDSIIPRPGMAHQWEDIKKDLLKSIQKYNAEFDNLDQSININERMSKLCPIHPMTLSMLATVAQNFGASQRTLFRFMKDRNESSEGVGFIHYIENNEPDKWQWLTADYLWDYFFTRGSDVRDFSAETRKVIQHFQNKSDSISDEYAIHVFKAALLLIAVMSGSNISNLYSKQSHTFGRSGATRNTLYKCFRGQLEQATIDEYLTSFKEIGLLSLGEQSNGDVRLELPYTGNTDTFDVRLEMTQKKYTRYALFSDKGVFSKALESAMWDNTRATFGRVYIAACSSETTSLSARLGEIKKELQKFPYKIGILVVVVSEASEYTRFQTKIKQIAAEDDSNRLVVTLLREPCTAEIIDRWHKAITHKELCADDGKTGDAGKYDIESSMIVATWAGPSADSQISAYYGEIQYTGIYGKSDLMKRIEKDVLFDVFPAAPERLVTVNTAYKKCNSNVVLTGITKAGSNNQVNNIVNALKTVEAWDVNDLDTLKNLSGSSVEPISSLATFFQQELAQGAKIPIDVLWAKLQQPPFGYYNSMAVGCFIGLAIRSLVNGTFNWFDGVNTLPPTAGNLASMVNKMLDGKTINHNLSSGSAIWQKFKQYIQKIFMLSPQESVSEAEARKFIRQKTIVIGVPVWALKYMGSDKFGGDESKAVVIKLTDLLCDFIYETTEDQESVMAEVLTQFNGRGQLRQVITNALWDKSAMLSAFRRFMFSNIGELETLSERLNLNDKDIFDALRIYLQDSISAWRETQVIEKLGELAQEFGVIATVNSEIGVGVKTYRSVQNTLNNVFENMKVPGTVIETLPVSWIPALKQLREISKSSWAELTNKESVVSTLEGRAKTAWEHLSKPKLLLEAIFNARQITYTDDELEEIYTALKQQSYETPVSIFDVKLNGLLENIKHNRDSAAAKKQWQDISGTASIQEWCNNNNVPIIWLFDETHSASVRTIRALQDGRAVDKDALTKALSFLKGNNLAVLQDTTYISDRFFAYIGENYRAAFISDRKVLIDRLKTNAKLSSDVYSWETKIPEIRATLDTYLQKTYQEQAKTRVKTMSDEELRNAVLKLLDMNPELYNNFLN</sequence>
<dbReference type="Proteomes" id="UP000184342">
    <property type="component" value="Unassembled WGS sequence"/>
</dbReference>
<keyword evidence="1" id="KW-0175">Coiled coil</keyword>
<proteinExistence type="predicted"/>
<accession>A0A1M6AZP9</accession>
<evidence type="ECO:0000256" key="1">
    <source>
        <dbReference type="SAM" id="Coils"/>
    </source>
</evidence>
<keyword evidence="3" id="KW-1185">Reference proteome</keyword>
<dbReference type="OrthoDB" id="9812271at2"/>
<reference evidence="2 3" key="1">
    <citation type="submission" date="2016-11" db="EMBL/GenBank/DDBJ databases">
        <authorList>
            <person name="Jaros S."/>
            <person name="Januszkiewicz K."/>
            <person name="Wedrychowicz H."/>
        </authorList>
    </citation>
    <scope>NUCLEOTIDE SEQUENCE [LARGE SCALE GENOMIC DNA]</scope>
    <source>
        <strain evidence="2 3">DSM 15970</strain>
    </source>
</reference>
<dbReference type="EMBL" id="FQYT01000003">
    <property type="protein sequence ID" value="SHI41932.1"/>
    <property type="molecule type" value="Genomic_DNA"/>
</dbReference>
<evidence type="ECO:0000313" key="3">
    <source>
        <dbReference type="Proteomes" id="UP000184342"/>
    </source>
</evidence>
<dbReference type="STRING" id="1122934.SAMN02745691_00222"/>
<name>A0A1M6AZP9_9FIRM</name>
<gene>
    <name evidence="2" type="ORF">SAMN02745691_00222</name>
</gene>
<feature type="coiled-coil region" evidence="1">
    <location>
        <begin position="342"/>
        <end position="369"/>
    </location>
</feature>
<organism evidence="2 3">
    <name type="scientific">Parasporobacterium paucivorans DSM 15970</name>
    <dbReference type="NCBI Taxonomy" id="1122934"/>
    <lineage>
        <taxon>Bacteria</taxon>
        <taxon>Bacillati</taxon>
        <taxon>Bacillota</taxon>
        <taxon>Clostridia</taxon>
        <taxon>Lachnospirales</taxon>
        <taxon>Lachnospiraceae</taxon>
        <taxon>Parasporobacterium</taxon>
    </lineage>
</organism>